<comment type="similarity">
    <text evidence="13">Belongs to the SAT4 family.</text>
</comment>
<evidence type="ECO:0000256" key="8">
    <source>
        <dbReference type="ARBA" id="ARBA00022729"/>
    </source>
</evidence>
<evidence type="ECO:0000256" key="10">
    <source>
        <dbReference type="ARBA" id="ARBA00023136"/>
    </source>
</evidence>
<evidence type="ECO:0000313" key="20">
    <source>
        <dbReference type="Proteomes" id="UP000024376"/>
    </source>
</evidence>
<sequence>MRITHWAGLLLGAPLVYGWQLDMESTSISPRSHNITYGDTNDNVHPVDHQGFLEILNMVPTCAVECLKTSIKGTACTFGDLNCMCADDKYQDVATTCVKKACKMSDSLTTKNLTQTACGIPMRDVSAQYTSMNITSGVLAILIVIARLVYRRFLSGSGRLGVDDWIILAAIIIAVPGTVLNQVGLVDHGIGMDIWTLQPSELPMFAKFFFIMELIYIVQMSLVKLSLSVFYLYVFPGHKIRRLLIGTAAFNVVFGVVFVVAALTQCIPLHYYWAQYYDDPPQGRCFDLNKFAWANAGLGLAVDVWLIILPMSQVRKLKLHWKKKIGIIIMLTLGAFVSLISLVRLKSVMFFANLINPTWDQWNVAWWSTMEVNIGIICTCLPTLRLILKCIFPKLLATDDRSTLASQTAVASISSKESKGPGFAMEMSTTTLVAEVPSAYKRLDDHKVTVDAPKTLTRIEGGLQGKEMSSASKLYEGVKRSLTKDGSKSPLRRFDGSTHAREAPPYRRFGDGSVRSDNAPTAPFAGSKANGIAMEHTISVSVTQKRLNDPTLPFGI</sequence>
<feature type="chain" id="PRO_5001533850" description="CFEM domain-containing protein" evidence="17">
    <location>
        <begin position="19"/>
        <end position="556"/>
    </location>
</feature>
<evidence type="ECO:0000256" key="9">
    <source>
        <dbReference type="ARBA" id="ARBA00022989"/>
    </source>
</evidence>
<dbReference type="Pfam" id="PF05730">
    <property type="entry name" value="CFEM"/>
    <property type="match status" value="1"/>
</dbReference>
<keyword evidence="7 16" id="KW-0812">Transmembrane</keyword>
<evidence type="ECO:0000256" key="14">
    <source>
        <dbReference type="PROSITE-ProRule" id="PRU01356"/>
    </source>
</evidence>
<reference evidence="20" key="1">
    <citation type="journal article" date="2013" name="Ind. Biotechnol.">
        <title>Comparative genomics analysis of Trichoderma reesei strains.</title>
        <authorList>
            <person name="Koike H."/>
            <person name="Aerts A."/>
            <person name="LaButti K."/>
            <person name="Grigoriev I.V."/>
            <person name="Baker S.E."/>
        </authorList>
    </citation>
    <scope>NUCLEOTIDE SEQUENCE [LARGE SCALE GENOMIC DNA]</scope>
    <source>
        <strain evidence="20">ATCC 56765 / BCRC 32924 / NRRL 11460 / Rut C-30</strain>
    </source>
</reference>
<evidence type="ECO:0000256" key="2">
    <source>
        <dbReference type="ARBA" id="ARBA00004589"/>
    </source>
</evidence>
<accession>A0A024SEM3</accession>
<name>A0A024SEM3_HYPJR</name>
<dbReference type="PROSITE" id="PS52012">
    <property type="entry name" value="CFEM"/>
    <property type="match status" value="1"/>
</dbReference>
<protein>
    <recommendedName>
        <fullName evidence="18">CFEM domain-containing protein</fullName>
    </recommendedName>
</protein>
<feature type="signal peptide" evidence="17">
    <location>
        <begin position="1"/>
        <end position="18"/>
    </location>
</feature>
<keyword evidence="12" id="KW-0449">Lipoprotein</keyword>
<dbReference type="PANTHER" id="PTHR33048">
    <property type="entry name" value="PTH11-LIKE INTEGRAL MEMBRANE PROTEIN (AFU_ORTHOLOGUE AFUA_5G11245)"/>
    <property type="match status" value="1"/>
</dbReference>
<keyword evidence="6" id="KW-0336">GPI-anchor</keyword>
<evidence type="ECO:0000313" key="19">
    <source>
        <dbReference type="EMBL" id="ETS02936.1"/>
    </source>
</evidence>
<feature type="transmembrane region" description="Helical" evidence="16">
    <location>
        <begin position="205"/>
        <end position="234"/>
    </location>
</feature>
<feature type="domain" description="CFEM" evidence="18">
    <location>
        <begin position="35"/>
        <end position="145"/>
    </location>
</feature>
<feature type="region of interest" description="Disordered" evidence="15">
    <location>
        <begin position="482"/>
        <end position="527"/>
    </location>
</feature>
<feature type="disulfide bond" evidence="14">
    <location>
        <begin position="85"/>
        <end position="118"/>
    </location>
</feature>
<comment type="subcellular location">
    <subcellularLocation>
        <location evidence="2">Membrane</location>
        <topology evidence="2">Lipid-anchor</topology>
        <topology evidence="2">GPI-anchor</topology>
    </subcellularLocation>
    <subcellularLocation>
        <location evidence="1">Membrane</location>
        <topology evidence="1">Multi-pass membrane protein</topology>
    </subcellularLocation>
    <subcellularLocation>
        <location evidence="3">Secreted</location>
    </subcellularLocation>
</comment>
<organism evidence="19 20">
    <name type="scientific">Hypocrea jecorina (strain ATCC 56765 / BCRC 32924 / NRRL 11460 / Rut C-30)</name>
    <name type="common">Trichoderma reesei</name>
    <dbReference type="NCBI Taxonomy" id="1344414"/>
    <lineage>
        <taxon>Eukaryota</taxon>
        <taxon>Fungi</taxon>
        <taxon>Dikarya</taxon>
        <taxon>Ascomycota</taxon>
        <taxon>Pezizomycotina</taxon>
        <taxon>Sordariomycetes</taxon>
        <taxon>Hypocreomycetidae</taxon>
        <taxon>Hypocreales</taxon>
        <taxon>Hypocreaceae</taxon>
        <taxon>Trichoderma</taxon>
    </lineage>
</organism>
<evidence type="ECO:0000256" key="13">
    <source>
        <dbReference type="ARBA" id="ARBA00038359"/>
    </source>
</evidence>
<evidence type="ECO:0000256" key="7">
    <source>
        <dbReference type="ARBA" id="ARBA00022692"/>
    </source>
</evidence>
<keyword evidence="14" id="KW-0408">Iron</keyword>
<keyword evidence="11 14" id="KW-1015">Disulfide bond</keyword>
<dbReference type="InterPro" id="IPR052337">
    <property type="entry name" value="SAT4-like"/>
</dbReference>
<dbReference type="Pfam" id="PF20684">
    <property type="entry name" value="Fung_rhodopsin"/>
    <property type="match status" value="1"/>
</dbReference>
<dbReference type="GO" id="GO:0098552">
    <property type="term" value="C:side of membrane"/>
    <property type="evidence" value="ECO:0007669"/>
    <property type="project" value="UniProtKB-KW"/>
</dbReference>
<feature type="transmembrane region" description="Helical" evidence="16">
    <location>
        <begin position="162"/>
        <end position="185"/>
    </location>
</feature>
<evidence type="ECO:0000256" key="3">
    <source>
        <dbReference type="ARBA" id="ARBA00004613"/>
    </source>
</evidence>
<dbReference type="AlphaFoldDB" id="A0A024SEM3"/>
<feature type="binding site" description="axial binding residue" evidence="14">
    <location>
        <position position="80"/>
    </location>
    <ligand>
        <name>heme</name>
        <dbReference type="ChEBI" id="CHEBI:30413"/>
    </ligand>
    <ligandPart>
        <name>Fe</name>
        <dbReference type="ChEBI" id="CHEBI:18248"/>
    </ligandPart>
</feature>
<keyword evidence="6" id="KW-0325">Glycoprotein</keyword>
<keyword evidence="14" id="KW-0479">Metal-binding</keyword>
<dbReference type="SMART" id="SM00747">
    <property type="entry name" value="CFEM"/>
    <property type="match status" value="1"/>
</dbReference>
<feature type="disulfide bond" evidence="14">
    <location>
        <begin position="62"/>
        <end position="102"/>
    </location>
</feature>
<dbReference type="Proteomes" id="UP000024376">
    <property type="component" value="Unassembled WGS sequence"/>
</dbReference>
<dbReference type="OrthoDB" id="2496787at2759"/>
<evidence type="ECO:0000256" key="12">
    <source>
        <dbReference type="ARBA" id="ARBA00023288"/>
    </source>
</evidence>
<keyword evidence="5" id="KW-0964">Secreted</keyword>
<feature type="disulfide bond" evidence="14">
    <location>
        <begin position="66"/>
        <end position="97"/>
    </location>
</feature>
<dbReference type="GO" id="GO:0005576">
    <property type="term" value="C:extracellular region"/>
    <property type="evidence" value="ECO:0007669"/>
    <property type="project" value="UniProtKB-SubCell"/>
</dbReference>
<dbReference type="KEGG" id="trr:M419DRAFT_7706"/>
<evidence type="ECO:0000256" key="5">
    <source>
        <dbReference type="ARBA" id="ARBA00022525"/>
    </source>
</evidence>
<evidence type="ECO:0000259" key="18">
    <source>
        <dbReference type="PROSITE" id="PS52012"/>
    </source>
</evidence>
<dbReference type="GO" id="GO:0046872">
    <property type="term" value="F:metal ion binding"/>
    <property type="evidence" value="ECO:0007669"/>
    <property type="project" value="UniProtKB-UniRule"/>
</dbReference>
<dbReference type="PANTHER" id="PTHR33048:SF143">
    <property type="entry name" value="EXTRACELLULAR MEMBRANE PROTEIN CFEM DOMAIN-CONTAINING PROTEIN-RELATED"/>
    <property type="match status" value="1"/>
</dbReference>
<feature type="transmembrane region" description="Helical" evidence="16">
    <location>
        <begin position="243"/>
        <end position="271"/>
    </location>
</feature>
<evidence type="ECO:0000256" key="11">
    <source>
        <dbReference type="ARBA" id="ARBA00023157"/>
    </source>
</evidence>
<evidence type="ECO:0000256" key="6">
    <source>
        <dbReference type="ARBA" id="ARBA00022622"/>
    </source>
</evidence>
<feature type="transmembrane region" description="Helical" evidence="16">
    <location>
        <begin position="132"/>
        <end position="150"/>
    </location>
</feature>
<evidence type="ECO:0000256" key="15">
    <source>
        <dbReference type="SAM" id="MobiDB-lite"/>
    </source>
</evidence>
<keyword evidence="10 16" id="KW-0472">Membrane</keyword>
<dbReference type="EMBL" id="KI911144">
    <property type="protein sequence ID" value="ETS02936.1"/>
    <property type="molecule type" value="Genomic_DNA"/>
</dbReference>
<keyword evidence="8 17" id="KW-0732">Signal</keyword>
<gene>
    <name evidence="19" type="ORF">M419DRAFT_7706</name>
</gene>
<feature type="transmembrane region" description="Helical" evidence="16">
    <location>
        <begin position="291"/>
        <end position="313"/>
    </location>
</feature>
<feature type="compositionally biased region" description="Basic and acidic residues" evidence="15">
    <location>
        <begin position="482"/>
        <end position="510"/>
    </location>
</feature>
<dbReference type="HOGENOM" id="CLU_490184_0_0_1"/>
<feature type="disulfide bond" evidence="14">
    <location>
        <begin position="76"/>
        <end position="83"/>
    </location>
</feature>
<evidence type="ECO:0000256" key="17">
    <source>
        <dbReference type="SAM" id="SignalP"/>
    </source>
</evidence>
<feature type="transmembrane region" description="Helical" evidence="16">
    <location>
        <begin position="325"/>
        <end position="345"/>
    </location>
</feature>
<keyword evidence="14" id="KW-0349">Heme</keyword>
<evidence type="ECO:0000256" key="16">
    <source>
        <dbReference type="SAM" id="Phobius"/>
    </source>
</evidence>
<dbReference type="InterPro" id="IPR008427">
    <property type="entry name" value="Extracellular_membr_CFEM_dom"/>
</dbReference>
<dbReference type="InterPro" id="IPR049326">
    <property type="entry name" value="Rhodopsin_dom_fungi"/>
</dbReference>
<evidence type="ECO:0000256" key="4">
    <source>
        <dbReference type="ARBA" id="ARBA00010031"/>
    </source>
</evidence>
<proteinExistence type="inferred from homology"/>
<evidence type="ECO:0000256" key="1">
    <source>
        <dbReference type="ARBA" id="ARBA00004141"/>
    </source>
</evidence>
<keyword evidence="9 16" id="KW-1133">Transmembrane helix</keyword>
<comment type="similarity">
    <text evidence="4">Belongs to the RBT5 family.</text>
</comment>